<gene>
    <name evidence="1" type="ORF">C1SCF055_LOCUS19083</name>
</gene>
<reference evidence="2 3" key="2">
    <citation type="submission" date="2024-05" db="EMBL/GenBank/DDBJ databases">
        <authorList>
            <person name="Chen Y."/>
            <person name="Shah S."/>
            <person name="Dougan E. K."/>
            <person name="Thang M."/>
            <person name="Chan C."/>
        </authorList>
    </citation>
    <scope>NUCLEOTIDE SEQUENCE [LARGE SCALE GENOMIC DNA]</scope>
</reference>
<accession>A0A9P1FZC6</accession>
<evidence type="ECO:0000313" key="2">
    <source>
        <dbReference type="EMBL" id="CAL4779552.1"/>
    </source>
</evidence>
<sequence>FEAPDMAEALRGASEDLEVTRQMSCLLVLKNCWTSKGRWRAWLRGIHSLCRAKADPGCARCARRIRRVQAAPRPDLDVVLQMIQPIQGLAAAVLNTSLEHDVPTDDFRRIQVQRAAQSRVALNSLQMDVATVTSHSTWNIKAQGILGQLLGRTVELLESLDRLAHSFPAEIGSMPFQLLYPDRTSSCLLSNAGSGAVWMAHAITAPGPRWKTCWSAGHSMVGS</sequence>
<keyword evidence="3" id="KW-1185">Reference proteome</keyword>
<comment type="caution">
    <text evidence="1">The sequence shown here is derived from an EMBL/GenBank/DDBJ whole genome shotgun (WGS) entry which is preliminary data.</text>
</comment>
<evidence type="ECO:0000313" key="1">
    <source>
        <dbReference type="EMBL" id="CAI3992240.1"/>
    </source>
</evidence>
<dbReference type="EMBL" id="CAMXCT030001686">
    <property type="protein sequence ID" value="CAL4779552.1"/>
    <property type="molecule type" value="Genomic_DNA"/>
</dbReference>
<proteinExistence type="predicted"/>
<reference evidence="1" key="1">
    <citation type="submission" date="2022-10" db="EMBL/GenBank/DDBJ databases">
        <authorList>
            <person name="Chen Y."/>
            <person name="Dougan E. K."/>
            <person name="Chan C."/>
            <person name="Rhodes N."/>
            <person name="Thang M."/>
        </authorList>
    </citation>
    <scope>NUCLEOTIDE SEQUENCE</scope>
</reference>
<organism evidence="1">
    <name type="scientific">Cladocopium goreaui</name>
    <dbReference type="NCBI Taxonomy" id="2562237"/>
    <lineage>
        <taxon>Eukaryota</taxon>
        <taxon>Sar</taxon>
        <taxon>Alveolata</taxon>
        <taxon>Dinophyceae</taxon>
        <taxon>Suessiales</taxon>
        <taxon>Symbiodiniaceae</taxon>
        <taxon>Cladocopium</taxon>
    </lineage>
</organism>
<dbReference type="EMBL" id="CAMXCT010001686">
    <property type="protein sequence ID" value="CAI3992240.1"/>
    <property type="molecule type" value="Genomic_DNA"/>
</dbReference>
<name>A0A9P1FZC6_9DINO</name>
<protein>
    <submittedName>
        <fullName evidence="2">SCP domain-containing protein</fullName>
    </submittedName>
</protein>
<dbReference type="EMBL" id="CAMXCT020001686">
    <property type="protein sequence ID" value="CAL1145615.1"/>
    <property type="molecule type" value="Genomic_DNA"/>
</dbReference>
<dbReference type="AlphaFoldDB" id="A0A9P1FZC6"/>
<dbReference type="Proteomes" id="UP001152797">
    <property type="component" value="Unassembled WGS sequence"/>
</dbReference>
<feature type="non-terminal residue" evidence="1">
    <location>
        <position position="1"/>
    </location>
</feature>
<evidence type="ECO:0000313" key="3">
    <source>
        <dbReference type="Proteomes" id="UP001152797"/>
    </source>
</evidence>